<name>A0AAV7I9K5_COTGL</name>
<evidence type="ECO:0000256" key="1">
    <source>
        <dbReference type="SAM" id="Phobius"/>
    </source>
</evidence>
<accession>A0AAV7I9K5</accession>
<feature type="transmembrane region" description="Helical" evidence="1">
    <location>
        <begin position="133"/>
        <end position="153"/>
    </location>
</feature>
<evidence type="ECO:0000313" key="2">
    <source>
        <dbReference type="EMBL" id="KAH0548905.1"/>
    </source>
</evidence>
<keyword evidence="1" id="KW-0812">Transmembrane</keyword>
<organism evidence="2 3">
    <name type="scientific">Cotesia glomerata</name>
    <name type="common">Lepidopteran parasitic wasp</name>
    <name type="synonym">Apanteles glomeratus</name>
    <dbReference type="NCBI Taxonomy" id="32391"/>
    <lineage>
        <taxon>Eukaryota</taxon>
        <taxon>Metazoa</taxon>
        <taxon>Ecdysozoa</taxon>
        <taxon>Arthropoda</taxon>
        <taxon>Hexapoda</taxon>
        <taxon>Insecta</taxon>
        <taxon>Pterygota</taxon>
        <taxon>Neoptera</taxon>
        <taxon>Endopterygota</taxon>
        <taxon>Hymenoptera</taxon>
        <taxon>Apocrita</taxon>
        <taxon>Ichneumonoidea</taxon>
        <taxon>Braconidae</taxon>
        <taxon>Microgastrinae</taxon>
        <taxon>Cotesia</taxon>
    </lineage>
</organism>
<dbReference type="Proteomes" id="UP000826195">
    <property type="component" value="Unassembled WGS sequence"/>
</dbReference>
<dbReference type="EMBL" id="JAHXZJ010001864">
    <property type="protein sequence ID" value="KAH0548905.1"/>
    <property type="molecule type" value="Genomic_DNA"/>
</dbReference>
<protein>
    <recommendedName>
        <fullName evidence="4">Transmembrane protein</fullName>
    </recommendedName>
</protein>
<keyword evidence="3" id="KW-1185">Reference proteome</keyword>
<proteinExistence type="predicted"/>
<dbReference type="AlphaFoldDB" id="A0AAV7I9K5"/>
<evidence type="ECO:0008006" key="4">
    <source>
        <dbReference type="Google" id="ProtNLM"/>
    </source>
</evidence>
<reference evidence="2 3" key="1">
    <citation type="journal article" date="2021" name="J. Hered.">
        <title>A chromosome-level genome assembly of the parasitoid wasp, Cotesia glomerata (Hymenoptera: Braconidae).</title>
        <authorList>
            <person name="Pinto B.J."/>
            <person name="Weis J.J."/>
            <person name="Gamble T."/>
            <person name="Ode P.J."/>
            <person name="Paul R."/>
            <person name="Zaspel J.M."/>
        </authorList>
    </citation>
    <scope>NUCLEOTIDE SEQUENCE [LARGE SCALE GENOMIC DNA]</scope>
    <source>
        <strain evidence="2">CgM1</strain>
    </source>
</reference>
<gene>
    <name evidence="2" type="ORF">KQX54_004183</name>
</gene>
<keyword evidence="1" id="KW-1133">Transmembrane helix</keyword>
<evidence type="ECO:0000313" key="3">
    <source>
        <dbReference type="Proteomes" id="UP000826195"/>
    </source>
</evidence>
<keyword evidence="1" id="KW-0472">Membrane</keyword>
<comment type="caution">
    <text evidence="2">The sequence shown here is derived from an EMBL/GenBank/DDBJ whole genome shotgun (WGS) entry which is preliminary data.</text>
</comment>
<sequence>MGVSGCIPGKACTDQIYHVIPGRLGAFYLVLSPVLSATLPEGVVSQLSVGGLAHLRTCPPSHFLVQAASSSCSSGAGCLLSSLSNRCLAFVFSLQMSLFTPTPGSVFGLLLPRQPGLASSIASFFCPFDTRCLVLFPLRLVIIVIINFVFHFLKALLGIKVGKWRGVQGRTRIG</sequence>